<comment type="similarity">
    <text evidence="1 6">Belongs to the peptidase S8 family.</text>
</comment>
<evidence type="ECO:0000256" key="4">
    <source>
        <dbReference type="ARBA" id="ARBA00022825"/>
    </source>
</evidence>
<dbReference type="OrthoDB" id="6306157at2"/>
<sequence length="802" mass="87291">MATEKRKPGKARKTAPADAEPASFSSFMRLAATLPEQPDFPALLAKQGLAPEIGTVVYIHGINNKPVASVLKCQWDSALFGAAMGDRTRMAYWVNRVRYPVPSSDSCAAKDGLSDLDGGLGIRGLATEDLDSGPELSAPQRQLMASLEQRLLEPVAEDGGPAAKVLPLPAGMRRWIVRQISRLFLKDVRDFFFDATERERMEKILLERLLVGGGPFIVIGHSQGSMIAYQVLRKLQKQQCDVRLFLTIGSPLGLQEVQDMLVKLEPGQPLAVPDCVDRWLNVAERLDPVALDADLSNDYGQNPRGVGIENIEGLRINPEWESNPHSGTGYLSIDVVRQAVRDTAGANFSNLVGRAILMKDLVSDLEDGAPEQRHPTLIQLVSDDSQEQSLDAARERLQALLTEVLAQSRVPLEAGRIQSMKRFVSADLTRSEIEQLRSHCRELKIDRVWRNGVKRQLIHQSCQTVQARPANLGYGARGQNIAWAVLDTGIAAGHPHFAAHQNVVAQWDCTSDGPAQALTRKDKRFATLDGNGHGTHVAAIIAGAMKLAQSPDDPREIDLQGMAPEAKLYGFKVLKDSGSGEDAFIIKALDLIADLNERAGQLVIHGINLSLGGNFDPSVFGCGHTPLCQELRRLWRQGVLICLAAGNEGYALLESQNGVLPANMDLSIGDPANLDEAIAVGSIHKSNPHSYGVSYFSSRGPTADGRMKPDLVAPGENILSARHVWPKQGSNASDYYVEMSGTSMAAPHVSGLLAAFLSVRSEFIGYPDRVKQLLMTHCTDLGRDPYIQGKGMPNLIKMLLNT</sequence>
<evidence type="ECO:0000256" key="6">
    <source>
        <dbReference type="PROSITE-ProRule" id="PRU01240"/>
    </source>
</evidence>
<dbReference type="GO" id="GO:0006508">
    <property type="term" value="P:proteolysis"/>
    <property type="evidence" value="ECO:0007669"/>
    <property type="project" value="UniProtKB-KW"/>
</dbReference>
<dbReference type="InterPro" id="IPR023828">
    <property type="entry name" value="Peptidase_S8_Ser-AS"/>
</dbReference>
<dbReference type="InterPro" id="IPR050131">
    <property type="entry name" value="Peptidase_S8_subtilisin-like"/>
</dbReference>
<feature type="active site" description="Charge relay system" evidence="5 6">
    <location>
        <position position="487"/>
    </location>
</feature>
<dbReference type="SUPFAM" id="SSF52743">
    <property type="entry name" value="Subtilisin-like"/>
    <property type="match status" value="1"/>
</dbReference>
<evidence type="ECO:0000256" key="1">
    <source>
        <dbReference type="ARBA" id="ARBA00011073"/>
    </source>
</evidence>
<organism evidence="9 10">
    <name type="scientific">Malikia spinosa</name>
    <dbReference type="NCBI Taxonomy" id="86180"/>
    <lineage>
        <taxon>Bacteria</taxon>
        <taxon>Pseudomonadati</taxon>
        <taxon>Pseudomonadota</taxon>
        <taxon>Betaproteobacteria</taxon>
        <taxon>Burkholderiales</taxon>
        <taxon>Comamonadaceae</taxon>
        <taxon>Malikia</taxon>
    </lineage>
</organism>
<dbReference type="Gene3D" id="3.40.50.200">
    <property type="entry name" value="Peptidase S8/S53 domain"/>
    <property type="match status" value="1"/>
</dbReference>
<dbReference type="PANTHER" id="PTHR43806:SF11">
    <property type="entry name" value="CEREVISIN-RELATED"/>
    <property type="match status" value="1"/>
</dbReference>
<dbReference type="PANTHER" id="PTHR43806">
    <property type="entry name" value="PEPTIDASE S8"/>
    <property type="match status" value="1"/>
</dbReference>
<keyword evidence="10" id="KW-1185">Reference proteome</keyword>
<dbReference type="PRINTS" id="PR00723">
    <property type="entry name" value="SUBTILISIN"/>
</dbReference>
<dbReference type="GO" id="GO:0004252">
    <property type="term" value="F:serine-type endopeptidase activity"/>
    <property type="evidence" value="ECO:0007669"/>
    <property type="project" value="UniProtKB-UniRule"/>
</dbReference>
<gene>
    <name evidence="9" type="ORF">C6P61_02705</name>
</gene>
<dbReference type="Gene3D" id="3.40.50.1820">
    <property type="entry name" value="alpha/beta hydrolase"/>
    <property type="match status" value="1"/>
</dbReference>
<dbReference type="InterPro" id="IPR036852">
    <property type="entry name" value="Peptidase_S8/S53_dom_sf"/>
</dbReference>
<feature type="active site" description="Charge relay system" evidence="5 6">
    <location>
        <position position="533"/>
    </location>
</feature>
<dbReference type="Pfam" id="PF00082">
    <property type="entry name" value="Peptidase_S8"/>
    <property type="match status" value="1"/>
</dbReference>
<dbReference type="PROSITE" id="PS00138">
    <property type="entry name" value="SUBTILASE_SER"/>
    <property type="match status" value="1"/>
</dbReference>
<keyword evidence="2 6" id="KW-0645">Protease</keyword>
<proteinExistence type="inferred from homology"/>
<evidence type="ECO:0000256" key="5">
    <source>
        <dbReference type="PIRSR" id="PIRSR615500-1"/>
    </source>
</evidence>
<dbReference type="SUPFAM" id="SSF53474">
    <property type="entry name" value="alpha/beta-Hydrolases"/>
    <property type="match status" value="1"/>
</dbReference>
<dbReference type="PROSITE" id="PS51892">
    <property type="entry name" value="SUBTILASE"/>
    <property type="match status" value="1"/>
</dbReference>
<reference evidence="9 10" key="1">
    <citation type="submission" date="2018-03" db="EMBL/GenBank/DDBJ databases">
        <title>Comparative genomics illustrates the genes involved in a hyperalkaliphilic mechanisms of Serpentinomonas isolated from highly-alkaline calcium-rich serpentinized springs.</title>
        <authorList>
            <person name="Suzuki S."/>
            <person name="Ishii S."/>
            <person name="Walworth N."/>
            <person name="Bird L."/>
            <person name="Kuenen J.G."/>
            <person name="Nealson K.H."/>
        </authorList>
    </citation>
    <scope>NUCLEOTIDE SEQUENCE [LARGE SCALE GENOMIC DNA]</scope>
    <source>
        <strain evidence="9 10">83</strain>
    </source>
</reference>
<keyword evidence="4 6" id="KW-0720">Serine protease</keyword>
<evidence type="ECO:0000313" key="9">
    <source>
        <dbReference type="EMBL" id="PRD70062.1"/>
    </source>
</evidence>
<feature type="region of interest" description="Disordered" evidence="7">
    <location>
        <begin position="1"/>
        <end position="20"/>
    </location>
</feature>
<name>A0A2S9KHY5_9BURK</name>
<dbReference type="EMBL" id="PVLR01000007">
    <property type="protein sequence ID" value="PRD70062.1"/>
    <property type="molecule type" value="Genomic_DNA"/>
</dbReference>
<protein>
    <submittedName>
        <fullName evidence="9">Serine peptidase</fullName>
    </submittedName>
</protein>
<dbReference type="AlphaFoldDB" id="A0A2S9KHY5"/>
<feature type="active site" description="Charge relay system" evidence="5 6">
    <location>
        <position position="743"/>
    </location>
</feature>
<dbReference type="InterPro" id="IPR000209">
    <property type="entry name" value="Peptidase_S8/S53_dom"/>
</dbReference>
<dbReference type="RefSeq" id="WP_105728389.1">
    <property type="nucleotide sequence ID" value="NZ_PVLR01000007.1"/>
</dbReference>
<evidence type="ECO:0000256" key="3">
    <source>
        <dbReference type="ARBA" id="ARBA00022801"/>
    </source>
</evidence>
<evidence type="ECO:0000313" key="10">
    <source>
        <dbReference type="Proteomes" id="UP000238326"/>
    </source>
</evidence>
<comment type="caution">
    <text evidence="9">The sequence shown here is derived from an EMBL/GenBank/DDBJ whole genome shotgun (WGS) entry which is preliminary data.</text>
</comment>
<dbReference type="InterPro" id="IPR029058">
    <property type="entry name" value="AB_hydrolase_fold"/>
</dbReference>
<feature type="domain" description="Peptidase S8/S53" evidence="8">
    <location>
        <begin position="478"/>
        <end position="783"/>
    </location>
</feature>
<evidence type="ECO:0000256" key="7">
    <source>
        <dbReference type="SAM" id="MobiDB-lite"/>
    </source>
</evidence>
<evidence type="ECO:0000256" key="2">
    <source>
        <dbReference type="ARBA" id="ARBA00022670"/>
    </source>
</evidence>
<dbReference type="Proteomes" id="UP000238326">
    <property type="component" value="Unassembled WGS sequence"/>
</dbReference>
<dbReference type="InterPro" id="IPR015500">
    <property type="entry name" value="Peptidase_S8_subtilisin-rel"/>
</dbReference>
<keyword evidence="3 6" id="KW-0378">Hydrolase</keyword>
<dbReference type="CDD" id="cd07487">
    <property type="entry name" value="Peptidases_S8_1"/>
    <property type="match status" value="1"/>
</dbReference>
<accession>A0A2S9KHY5</accession>
<evidence type="ECO:0000259" key="8">
    <source>
        <dbReference type="Pfam" id="PF00082"/>
    </source>
</evidence>